<feature type="compositionally biased region" description="Low complexity" evidence="1">
    <location>
        <begin position="43"/>
        <end position="65"/>
    </location>
</feature>
<dbReference type="Proteomes" id="UP001219525">
    <property type="component" value="Unassembled WGS sequence"/>
</dbReference>
<feature type="compositionally biased region" description="Basic residues" evidence="1">
    <location>
        <begin position="121"/>
        <end position="131"/>
    </location>
</feature>
<name>A0AAD6UX49_9AGAR</name>
<evidence type="ECO:0008006" key="4">
    <source>
        <dbReference type="Google" id="ProtNLM"/>
    </source>
</evidence>
<accession>A0AAD6UX49</accession>
<dbReference type="AlphaFoldDB" id="A0AAD6UX49"/>
<comment type="caution">
    <text evidence="2">The sequence shown here is derived from an EMBL/GenBank/DDBJ whole genome shotgun (WGS) entry which is preliminary data.</text>
</comment>
<organism evidence="2 3">
    <name type="scientific">Mycena pura</name>
    <dbReference type="NCBI Taxonomy" id="153505"/>
    <lineage>
        <taxon>Eukaryota</taxon>
        <taxon>Fungi</taxon>
        <taxon>Dikarya</taxon>
        <taxon>Basidiomycota</taxon>
        <taxon>Agaricomycotina</taxon>
        <taxon>Agaricomycetes</taxon>
        <taxon>Agaricomycetidae</taxon>
        <taxon>Agaricales</taxon>
        <taxon>Marasmiineae</taxon>
        <taxon>Mycenaceae</taxon>
        <taxon>Mycena</taxon>
    </lineage>
</organism>
<feature type="region of interest" description="Disordered" evidence="1">
    <location>
        <begin position="43"/>
        <end position="135"/>
    </location>
</feature>
<evidence type="ECO:0000256" key="1">
    <source>
        <dbReference type="SAM" id="MobiDB-lite"/>
    </source>
</evidence>
<proteinExistence type="predicted"/>
<evidence type="ECO:0000313" key="2">
    <source>
        <dbReference type="EMBL" id="KAJ7193945.1"/>
    </source>
</evidence>
<protein>
    <recommendedName>
        <fullName evidence="4">Endonuclease/exonuclease/phosphatase domain-containing protein</fullName>
    </recommendedName>
</protein>
<sequence>MGKILDNQSTIIDNQHKYLNHFEDMVDDVADIAHSLCPATPAPLSASSALAGSASAPPGSSALTAMPSCDPAAPSFPRGQKRSHGDSDTASPEASRVPALLQRMTNPPSVDASPVCTPPVKRNKPSARAKGKQHERSLDGVFLNQRSASSSLCITTFHDDIACSPSPCVPTMPSSSAPPCTPTFDDIVIVSRNMNGTLIKNLARPEFRRIFDRLDVFLVQETHLRPDQRDMVRNIPGFDTFVISHPMPVGHNTAGGVTAFASQKMSQASKRVTHGLEGAQTLGRPLRSERCLLRGMGDPQPTSNC</sequence>
<dbReference type="EMBL" id="JARJCW010000103">
    <property type="protein sequence ID" value="KAJ7193945.1"/>
    <property type="molecule type" value="Genomic_DNA"/>
</dbReference>
<keyword evidence="3" id="KW-1185">Reference proteome</keyword>
<evidence type="ECO:0000313" key="3">
    <source>
        <dbReference type="Proteomes" id="UP001219525"/>
    </source>
</evidence>
<reference evidence="2" key="1">
    <citation type="submission" date="2023-03" db="EMBL/GenBank/DDBJ databases">
        <title>Massive genome expansion in bonnet fungi (Mycena s.s.) driven by repeated elements and novel gene families across ecological guilds.</title>
        <authorList>
            <consortium name="Lawrence Berkeley National Laboratory"/>
            <person name="Harder C.B."/>
            <person name="Miyauchi S."/>
            <person name="Viragh M."/>
            <person name="Kuo A."/>
            <person name="Thoen E."/>
            <person name="Andreopoulos B."/>
            <person name="Lu D."/>
            <person name="Skrede I."/>
            <person name="Drula E."/>
            <person name="Henrissat B."/>
            <person name="Morin E."/>
            <person name="Kohler A."/>
            <person name="Barry K."/>
            <person name="LaButti K."/>
            <person name="Morin E."/>
            <person name="Salamov A."/>
            <person name="Lipzen A."/>
            <person name="Mereny Z."/>
            <person name="Hegedus B."/>
            <person name="Baldrian P."/>
            <person name="Stursova M."/>
            <person name="Weitz H."/>
            <person name="Taylor A."/>
            <person name="Grigoriev I.V."/>
            <person name="Nagy L.G."/>
            <person name="Martin F."/>
            <person name="Kauserud H."/>
        </authorList>
    </citation>
    <scope>NUCLEOTIDE SEQUENCE</scope>
    <source>
        <strain evidence="2">9144</strain>
    </source>
</reference>
<gene>
    <name evidence="2" type="ORF">GGX14DRAFT_587402</name>
</gene>